<comment type="caution">
    <text evidence="2">The sequence shown here is derived from an EMBL/GenBank/DDBJ whole genome shotgun (WGS) entry which is preliminary data.</text>
</comment>
<feature type="non-terminal residue" evidence="2">
    <location>
        <position position="1"/>
    </location>
</feature>
<dbReference type="VEuPathDB" id="FungiDB:VP01_8773g1"/>
<feature type="compositionally biased region" description="Low complexity" evidence="1">
    <location>
        <begin position="1"/>
        <end position="18"/>
    </location>
</feature>
<accession>A0A0L6U8I4</accession>
<dbReference type="OrthoDB" id="2518714at2759"/>
<evidence type="ECO:0000313" key="3">
    <source>
        <dbReference type="Proteomes" id="UP000037035"/>
    </source>
</evidence>
<dbReference type="EMBL" id="LAVV01014352">
    <property type="protein sequence ID" value="KNZ44839.1"/>
    <property type="molecule type" value="Genomic_DNA"/>
</dbReference>
<dbReference type="Proteomes" id="UP000037035">
    <property type="component" value="Unassembled WGS sequence"/>
</dbReference>
<reference evidence="2 3" key="1">
    <citation type="submission" date="2015-08" db="EMBL/GenBank/DDBJ databases">
        <title>Next Generation Sequencing and Analysis of the Genome of Puccinia sorghi L Schw, the Causal Agent of Maize Common Rust.</title>
        <authorList>
            <person name="Rochi L."/>
            <person name="Burguener G."/>
            <person name="Darino M."/>
            <person name="Turjanski A."/>
            <person name="Kreff E."/>
            <person name="Dieguez M.J."/>
            <person name="Sacco F."/>
        </authorList>
    </citation>
    <scope>NUCLEOTIDE SEQUENCE [LARGE SCALE GENOMIC DNA]</scope>
    <source>
        <strain evidence="2 3">RO10H11247</strain>
    </source>
</reference>
<evidence type="ECO:0000313" key="2">
    <source>
        <dbReference type="EMBL" id="KNZ44839.1"/>
    </source>
</evidence>
<feature type="region of interest" description="Disordered" evidence="1">
    <location>
        <begin position="1"/>
        <end position="29"/>
    </location>
</feature>
<gene>
    <name evidence="2" type="ORF">VP01_8773g1</name>
</gene>
<sequence length="104" mass="11167">NNSRFSENFSIDPSNSSSHHSKDQILDGEPALDENNNMIICVIILAKLSATTHNNVVTSANEEDAIALWKAILKRFTSTEPSNCARCGAYIGKGVTAGLSSCCH</sequence>
<protein>
    <submittedName>
        <fullName evidence="2">Uncharacterized protein</fullName>
    </submittedName>
</protein>
<proteinExistence type="predicted"/>
<keyword evidence="3" id="KW-1185">Reference proteome</keyword>
<name>A0A0L6U8I4_9BASI</name>
<evidence type="ECO:0000256" key="1">
    <source>
        <dbReference type="SAM" id="MobiDB-lite"/>
    </source>
</evidence>
<dbReference type="AlphaFoldDB" id="A0A0L6U8I4"/>
<organism evidence="2 3">
    <name type="scientific">Puccinia sorghi</name>
    <dbReference type="NCBI Taxonomy" id="27349"/>
    <lineage>
        <taxon>Eukaryota</taxon>
        <taxon>Fungi</taxon>
        <taxon>Dikarya</taxon>
        <taxon>Basidiomycota</taxon>
        <taxon>Pucciniomycotina</taxon>
        <taxon>Pucciniomycetes</taxon>
        <taxon>Pucciniales</taxon>
        <taxon>Pucciniaceae</taxon>
        <taxon>Puccinia</taxon>
    </lineage>
</organism>